<keyword evidence="5" id="KW-0285">Flavoprotein</keyword>
<gene>
    <name evidence="10" type="ORF">G4D61_12605</name>
    <name evidence="9" type="ORF">NG54_15605</name>
</gene>
<dbReference type="EMBL" id="JRUN01000061">
    <property type="protein sequence ID" value="KHD84417.1"/>
    <property type="molecule type" value="Genomic_DNA"/>
</dbReference>
<organism evidence="9 11">
    <name type="scientific">Heyndrickxia ginsengihumi</name>
    <dbReference type="NCBI Taxonomy" id="363870"/>
    <lineage>
        <taxon>Bacteria</taxon>
        <taxon>Bacillati</taxon>
        <taxon>Bacillota</taxon>
        <taxon>Bacilli</taxon>
        <taxon>Bacillales</taxon>
        <taxon>Bacillaceae</taxon>
        <taxon>Heyndrickxia</taxon>
    </lineage>
</organism>
<feature type="domain" description="Flavodoxin-like" evidence="8">
    <location>
        <begin position="3"/>
        <end position="141"/>
    </location>
</feature>
<dbReference type="Pfam" id="PF00258">
    <property type="entry name" value="Flavodoxin_1"/>
    <property type="match status" value="1"/>
</dbReference>
<evidence type="ECO:0000313" key="9">
    <source>
        <dbReference type="EMBL" id="KHD84417.1"/>
    </source>
</evidence>
<sequence>MNIALVYTSKTGNTKELMDILCNLFREHHQQQVQLYHINSFPLTRLDDYDAMIVGTYTWGSGDIPKEMTPLYHAFEQQNVKHLITGVVGTGDRFYPNFCGAVDEFRDMLFVHTNLAVTLKVELTPQTQDLERCEKFVKLMLKRLQEK</sequence>
<evidence type="ECO:0000256" key="6">
    <source>
        <dbReference type="ARBA" id="ARBA00022643"/>
    </source>
</evidence>
<dbReference type="EMBL" id="JAAIWK010000021">
    <property type="protein sequence ID" value="NEY20794.1"/>
    <property type="molecule type" value="Genomic_DNA"/>
</dbReference>
<keyword evidence="4" id="KW-0813">Transport</keyword>
<dbReference type="Gene3D" id="3.40.50.360">
    <property type="match status" value="1"/>
</dbReference>
<dbReference type="OrthoDB" id="9790745at2"/>
<evidence type="ECO:0000256" key="1">
    <source>
        <dbReference type="ARBA" id="ARBA00001917"/>
    </source>
</evidence>
<proteinExistence type="inferred from homology"/>
<evidence type="ECO:0000256" key="7">
    <source>
        <dbReference type="ARBA" id="ARBA00022982"/>
    </source>
</evidence>
<evidence type="ECO:0000256" key="2">
    <source>
        <dbReference type="ARBA" id="ARBA00003297"/>
    </source>
</evidence>
<dbReference type="STRING" id="363870.NG54_15605"/>
<reference evidence="9 11" key="1">
    <citation type="submission" date="2014-10" db="EMBL/GenBank/DDBJ databases">
        <title>Draft genome of phytase producing Bacillus ginsengihumi strain M2.11.</title>
        <authorList>
            <person name="Toymentseva A."/>
            <person name="Boulygina E.A."/>
            <person name="Kazakov S.V."/>
            <person name="Kayumov I."/>
            <person name="Suleimanova A.D."/>
            <person name="Mardanova A.M."/>
            <person name="Maria S.N."/>
            <person name="Sergey M.Y."/>
            <person name="Sharipova M.R."/>
        </authorList>
    </citation>
    <scope>NUCLEOTIDE SEQUENCE [LARGE SCALE GENOMIC DNA]</scope>
    <source>
        <strain evidence="9 11">M2.11</strain>
    </source>
</reference>
<dbReference type="InterPro" id="IPR029039">
    <property type="entry name" value="Flavoprotein-like_sf"/>
</dbReference>
<dbReference type="PANTHER" id="PTHR42809:SF1">
    <property type="entry name" value="FLAVODOXIN 1"/>
    <property type="match status" value="1"/>
</dbReference>
<dbReference type="PANTHER" id="PTHR42809">
    <property type="entry name" value="FLAVODOXIN 2"/>
    <property type="match status" value="1"/>
</dbReference>
<accession>A0A0A6XWA8</accession>
<dbReference type="AlphaFoldDB" id="A0A0A6XWA8"/>
<dbReference type="SUPFAM" id="SSF52218">
    <property type="entry name" value="Flavoproteins"/>
    <property type="match status" value="1"/>
</dbReference>
<comment type="caution">
    <text evidence="9">The sequence shown here is derived from an EMBL/GenBank/DDBJ whole genome shotgun (WGS) entry which is preliminary data.</text>
</comment>
<dbReference type="GO" id="GO:0010181">
    <property type="term" value="F:FMN binding"/>
    <property type="evidence" value="ECO:0007669"/>
    <property type="project" value="InterPro"/>
</dbReference>
<dbReference type="InterPro" id="IPR050619">
    <property type="entry name" value="Flavodoxin"/>
</dbReference>
<protein>
    <submittedName>
        <fullName evidence="9">Flavodoxin</fullName>
    </submittedName>
</protein>
<keyword evidence="7" id="KW-0249">Electron transport</keyword>
<dbReference type="Proteomes" id="UP000476934">
    <property type="component" value="Unassembled WGS sequence"/>
</dbReference>
<keyword evidence="6" id="KW-0288">FMN</keyword>
<reference evidence="10" key="2">
    <citation type="submission" date="2020-02" db="EMBL/GenBank/DDBJ databases">
        <authorList>
            <person name="Feng H."/>
        </authorList>
    </citation>
    <scope>NUCLEOTIDE SEQUENCE [LARGE SCALE GENOMIC DNA]</scope>
    <source>
        <strain evidence="10">Gsoil 114</strain>
    </source>
</reference>
<evidence type="ECO:0000256" key="3">
    <source>
        <dbReference type="ARBA" id="ARBA00005267"/>
    </source>
</evidence>
<dbReference type="RefSeq" id="WP_025731247.1">
    <property type="nucleotide sequence ID" value="NZ_JAAIWK010000021.1"/>
</dbReference>
<evidence type="ECO:0000313" key="10">
    <source>
        <dbReference type="EMBL" id="NEY20794.1"/>
    </source>
</evidence>
<evidence type="ECO:0000256" key="5">
    <source>
        <dbReference type="ARBA" id="ARBA00022630"/>
    </source>
</evidence>
<name>A0A0A6XWA8_9BACI</name>
<comment type="cofactor">
    <cofactor evidence="1">
        <name>FMN</name>
        <dbReference type="ChEBI" id="CHEBI:58210"/>
    </cofactor>
</comment>
<evidence type="ECO:0000313" key="12">
    <source>
        <dbReference type="Proteomes" id="UP000476934"/>
    </source>
</evidence>
<evidence type="ECO:0000259" key="8">
    <source>
        <dbReference type="PROSITE" id="PS50902"/>
    </source>
</evidence>
<dbReference type="PROSITE" id="PS50902">
    <property type="entry name" value="FLAVODOXIN_LIKE"/>
    <property type="match status" value="1"/>
</dbReference>
<dbReference type="InterPro" id="IPR008254">
    <property type="entry name" value="Flavodoxin/NO_synth"/>
</dbReference>
<evidence type="ECO:0000313" key="11">
    <source>
        <dbReference type="Proteomes" id="UP000030588"/>
    </source>
</evidence>
<comment type="function">
    <text evidence="2">Low-potential electron donor to a number of redox enzymes.</text>
</comment>
<comment type="similarity">
    <text evidence="3">Belongs to the flavodoxin family.</text>
</comment>
<dbReference type="Proteomes" id="UP000030588">
    <property type="component" value="Unassembled WGS sequence"/>
</dbReference>
<evidence type="ECO:0000256" key="4">
    <source>
        <dbReference type="ARBA" id="ARBA00022448"/>
    </source>
</evidence>
<reference evidence="10 12" key="3">
    <citation type="submission" date="2020-03" db="EMBL/GenBank/DDBJ databases">
        <title>Bacillus aquiflavi sp. nov., isolated from yellow water of strong flavor Chinese baijiu in Yibin region of China.</title>
        <authorList>
            <person name="Xie J."/>
        </authorList>
    </citation>
    <scope>NUCLEOTIDE SEQUENCE [LARGE SCALE GENOMIC DNA]</scope>
    <source>
        <strain evidence="10 12">Gsoil 114</strain>
    </source>
</reference>
<keyword evidence="12" id="KW-1185">Reference proteome</keyword>
<dbReference type="GO" id="GO:0016651">
    <property type="term" value="F:oxidoreductase activity, acting on NAD(P)H"/>
    <property type="evidence" value="ECO:0007669"/>
    <property type="project" value="UniProtKB-ARBA"/>
</dbReference>